<dbReference type="EMBL" id="JAHWYN010000037">
    <property type="protein sequence ID" value="MBW4362749.1"/>
    <property type="molecule type" value="Genomic_DNA"/>
</dbReference>
<organism evidence="2 3">
    <name type="scientific">Flavobacterium taihuense</name>
    <dbReference type="NCBI Taxonomy" id="2857508"/>
    <lineage>
        <taxon>Bacteria</taxon>
        <taxon>Pseudomonadati</taxon>
        <taxon>Bacteroidota</taxon>
        <taxon>Flavobacteriia</taxon>
        <taxon>Flavobacteriales</taxon>
        <taxon>Flavobacteriaceae</taxon>
        <taxon>Flavobacterium</taxon>
    </lineage>
</organism>
<comment type="caution">
    <text evidence="2">The sequence shown here is derived from an EMBL/GenBank/DDBJ whole genome shotgun (WGS) entry which is preliminary data.</text>
</comment>
<gene>
    <name evidence="2" type="ORF">KZH69_19895</name>
</gene>
<sequence>MKKIKLILISLITLTTFSCSKSDSDSPATTNAPETLYPSDYALKNANGITECYVYFGLLNNPFTSNTTSSLITQGSFSNKIIYTYSKPNGTILIGPKTPGSPTPTSPLVFKENMTYPFTINGDKLTLTANGVNYILTLEP</sequence>
<accession>A0ABS6Y3T6</accession>
<protein>
    <recommendedName>
        <fullName evidence="4">Lipoprotein</fullName>
    </recommendedName>
</protein>
<dbReference type="Proteomes" id="UP000812031">
    <property type="component" value="Unassembled WGS sequence"/>
</dbReference>
<name>A0ABS6Y3T6_9FLAO</name>
<evidence type="ECO:0008006" key="4">
    <source>
        <dbReference type="Google" id="ProtNLM"/>
    </source>
</evidence>
<dbReference type="PROSITE" id="PS51257">
    <property type="entry name" value="PROKAR_LIPOPROTEIN"/>
    <property type="match status" value="1"/>
</dbReference>
<keyword evidence="1" id="KW-0732">Signal</keyword>
<evidence type="ECO:0000313" key="3">
    <source>
        <dbReference type="Proteomes" id="UP000812031"/>
    </source>
</evidence>
<evidence type="ECO:0000256" key="1">
    <source>
        <dbReference type="SAM" id="SignalP"/>
    </source>
</evidence>
<feature type="signal peptide" evidence="1">
    <location>
        <begin position="1"/>
        <end position="21"/>
    </location>
</feature>
<proteinExistence type="predicted"/>
<feature type="chain" id="PRO_5045560548" description="Lipoprotein" evidence="1">
    <location>
        <begin position="22"/>
        <end position="140"/>
    </location>
</feature>
<reference evidence="2 3" key="1">
    <citation type="submission" date="2021-07" db="EMBL/GenBank/DDBJ databases">
        <title>Flavobacterium sp. nov. isolated from sediment on the Taihu Lake.</title>
        <authorList>
            <person name="Qu J.-H."/>
        </authorList>
    </citation>
    <scope>NUCLEOTIDE SEQUENCE [LARGE SCALE GENOMIC DNA]</scope>
    <source>
        <strain evidence="2 3">NAS39</strain>
    </source>
</reference>
<evidence type="ECO:0000313" key="2">
    <source>
        <dbReference type="EMBL" id="MBW4362749.1"/>
    </source>
</evidence>
<dbReference type="RefSeq" id="WP_219319221.1">
    <property type="nucleotide sequence ID" value="NZ_JAHWYN010000037.1"/>
</dbReference>
<keyword evidence="3" id="KW-1185">Reference proteome</keyword>